<dbReference type="PANTHER" id="PTHR47287:SF19">
    <property type="entry name" value="TRANSCRIPTION FACTOR C2H2 FAMILY-RELATED"/>
    <property type="match status" value="1"/>
</dbReference>
<evidence type="ECO:0000256" key="2">
    <source>
        <dbReference type="ARBA" id="ARBA00022723"/>
    </source>
</evidence>
<proteinExistence type="predicted"/>
<reference evidence="9" key="3">
    <citation type="submission" date="2018-07" db="EMBL/GenBank/DDBJ databases">
        <title>WGS assembly of Glycine max.</title>
        <authorList>
            <person name="Schmutz J."/>
            <person name="Cannon S."/>
            <person name="Schlueter J."/>
            <person name="Ma J."/>
            <person name="Mitros T."/>
            <person name="Nelson W."/>
            <person name="Hyten D."/>
            <person name="Song Q."/>
            <person name="Thelen J."/>
            <person name="Cheng J."/>
            <person name="Xu D."/>
            <person name="Hellsten U."/>
            <person name="May G."/>
            <person name="Yu Y."/>
            <person name="Sakurai T."/>
            <person name="Umezawa T."/>
            <person name="Bhattacharyya M."/>
            <person name="Sandhu D."/>
            <person name="Valliyodan B."/>
            <person name="Lindquist E."/>
            <person name="Peto M."/>
            <person name="Grant D."/>
            <person name="Shu S."/>
            <person name="Goodstein D."/>
            <person name="Barry K."/>
            <person name="Futrell-Griggs M."/>
            <person name="Abernathy B."/>
            <person name="Du J."/>
            <person name="Tian Z."/>
            <person name="Zhu L."/>
            <person name="Gill N."/>
            <person name="Joshi T."/>
            <person name="Libault M."/>
            <person name="Sethuraman A."/>
            <person name="Zhang X."/>
            <person name="Shinozaki K."/>
            <person name="Nguyen H."/>
            <person name="Wing R."/>
            <person name="Cregan P."/>
            <person name="Specht J."/>
            <person name="Grimwood J."/>
            <person name="Rokhsar D."/>
            <person name="Stacey G."/>
            <person name="Shoemaker R."/>
            <person name="Jackson S."/>
        </authorList>
    </citation>
    <scope>NUCLEOTIDE SEQUENCE</scope>
    <source>
        <tissue evidence="9">Callus</tissue>
    </source>
</reference>
<evidence type="ECO:0000259" key="8">
    <source>
        <dbReference type="PROSITE" id="PS50157"/>
    </source>
</evidence>
<evidence type="ECO:0000256" key="3">
    <source>
        <dbReference type="ARBA" id="ARBA00022771"/>
    </source>
</evidence>
<dbReference type="PANTHER" id="PTHR47287">
    <property type="entry name" value="C2H2 AND C2HC ZINC FINGERS SUPERFAMILY PROTEIN"/>
    <property type="match status" value="1"/>
</dbReference>
<accession>A0A0R0JJ42</accession>
<evidence type="ECO:0000313" key="10">
    <source>
        <dbReference type="EnsemblPlants" id="KRH52363"/>
    </source>
</evidence>
<dbReference type="Gene3D" id="3.30.160.60">
    <property type="entry name" value="Classic Zinc Finger"/>
    <property type="match status" value="1"/>
</dbReference>
<evidence type="ECO:0000256" key="6">
    <source>
        <dbReference type="PROSITE-ProRule" id="PRU00042"/>
    </source>
</evidence>
<organism evidence="9">
    <name type="scientific">Glycine max</name>
    <name type="common">Soybean</name>
    <name type="synonym">Glycine hispida</name>
    <dbReference type="NCBI Taxonomy" id="3847"/>
    <lineage>
        <taxon>Eukaryota</taxon>
        <taxon>Viridiplantae</taxon>
        <taxon>Streptophyta</taxon>
        <taxon>Embryophyta</taxon>
        <taxon>Tracheophyta</taxon>
        <taxon>Spermatophyta</taxon>
        <taxon>Magnoliopsida</taxon>
        <taxon>eudicotyledons</taxon>
        <taxon>Gunneridae</taxon>
        <taxon>Pentapetalae</taxon>
        <taxon>rosids</taxon>
        <taxon>fabids</taxon>
        <taxon>Fabales</taxon>
        <taxon>Fabaceae</taxon>
        <taxon>Papilionoideae</taxon>
        <taxon>50 kb inversion clade</taxon>
        <taxon>NPAAA clade</taxon>
        <taxon>indigoferoid/millettioid clade</taxon>
        <taxon>Phaseoleae</taxon>
        <taxon>Glycine</taxon>
        <taxon>Glycine subgen. Soja</taxon>
    </lineage>
</organism>
<dbReference type="InParanoid" id="A0A0R0JJ42"/>
<reference evidence="10" key="2">
    <citation type="submission" date="2018-02" db="UniProtKB">
        <authorList>
            <consortium name="EnsemblPlants"/>
        </authorList>
    </citation>
    <scope>IDENTIFICATION</scope>
    <source>
        <strain evidence="10">Williams 82</strain>
    </source>
</reference>
<dbReference type="AlphaFoldDB" id="A0A0R0JJ42"/>
<evidence type="ECO:0000313" key="11">
    <source>
        <dbReference type="Proteomes" id="UP000008827"/>
    </source>
</evidence>
<dbReference type="EnsemblPlants" id="KRH52363">
    <property type="protein sequence ID" value="KRH52363"/>
    <property type="gene ID" value="GLYMA_06G063700"/>
</dbReference>
<dbReference type="OMA" id="IHKPNSH"/>
<evidence type="ECO:0000256" key="5">
    <source>
        <dbReference type="ARBA" id="ARBA00023242"/>
    </source>
</evidence>
<feature type="compositionally biased region" description="Basic and acidic residues" evidence="7">
    <location>
        <begin position="46"/>
        <end position="59"/>
    </location>
</feature>
<dbReference type="InterPro" id="IPR044246">
    <property type="entry name" value="ZFP3-like"/>
</dbReference>
<dbReference type="EMBL" id="CM000839">
    <property type="protein sequence ID" value="KRH52363.1"/>
    <property type="molecule type" value="Genomic_DNA"/>
</dbReference>
<keyword evidence="3 6" id="KW-0863">Zinc-finger</keyword>
<dbReference type="FunCoup" id="A0A0R0JJ42">
    <property type="interactions" value="295"/>
</dbReference>
<dbReference type="PROSITE" id="PS00028">
    <property type="entry name" value="ZINC_FINGER_C2H2_1"/>
    <property type="match status" value="1"/>
</dbReference>
<evidence type="ECO:0000256" key="4">
    <source>
        <dbReference type="ARBA" id="ARBA00022833"/>
    </source>
</evidence>
<comment type="subcellular location">
    <subcellularLocation>
        <location evidence="1">Nucleus</location>
    </subcellularLocation>
</comment>
<feature type="domain" description="C2H2-type" evidence="8">
    <location>
        <begin position="108"/>
        <end position="135"/>
    </location>
</feature>
<protein>
    <recommendedName>
        <fullName evidence="8">C2H2-type domain-containing protein</fullName>
    </recommendedName>
</protein>
<dbReference type="PaxDb" id="3847-GLYMA06G06750.1"/>
<feature type="region of interest" description="Disordered" evidence="7">
    <location>
        <begin position="123"/>
        <end position="148"/>
    </location>
</feature>
<feature type="region of interest" description="Disordered" evidence="7">
    <location>
        <begin position="1"/>
        <end position="59"/>
    </location>
</feature>
<dbReference type="GO" id="GO:0005634">
    <property type="term" value="C:nucleus"/>
    <property type="evidence" value="ECO:0007669"/>
    <property type="project" value="UniProtKB-SubCell"/>
</dbReference>
<dbReference type="InterPro" id="IPR013087">
    <property type="entry name" value="Znf_C2H2_type"/>
</dbReference>
<keyword evidence="4" id="KW-0862">Zinc</keyword>
<keyword evidence="5" id="KW-0539">Nucleus</keyword>
<gene>
    <name evidence="9" type="ORF">GLYMA_06G063700</name>
</gene>
<dbReference type="SUPFAM" id="SSF57667">
    <property type="entry name" value="beta-beta-alpha zinc fingers"/>
    <property type="match status" value="1"/>
</dbReference>
<evidence type="ECO:0000256" key="1">
    <source>
        <dbReference type="ARBA" id="ARBA00004123"/>
    </source>
</evidence>
<dbReference type="PROSITE" id="PS50157">
    <property type="entry name" value="ZINC_FINGER_C2H2_2"/>
    <property type="match status" value="1"/>
</dbReference>
<keyword evidence="2" id="KW-0479">Metal-binding</keyword>
<reference evidence="9 10" key="1">
    <citation type="journal article" date="2010" name="Nature">
        <title>Genome sequence of the palaeopolyploid soybean.</title>
        <authorList>
            <person name="Schmutz J."/>
            <person name="Cannon S.B."/>
            <person name="Schlueter J."/>
            <person name="Ma J."/>
            <person name="Mitros T."/>
            <person name="Nelson W."/>
            <person name="Hyten D.L."/>
            <person name="Song Q."/>
            <person name="Thelen J.J."/>
            <person name="Cheng J."/>
            <person name="Xu D."/>
            <person name="Hellsten U."/>
            <person name="May G.D."/>
            <person name="Yu Y."/>
            <person name="Sakurai T."/>
            <person name="Umezawa T."/>
            <person name="Bhattacharyya M.K."/>
            <person name="Sandhu D."/>
            <person name="Valliyodan B."/>
            <person name="Lindquist E."/>
            <person name="Peto M."/>
            <person name="Grant D."/>
            <person name="Shu S."/>
            <person name="Goodstein D."/>
            <person name="Barry K."/>
            <person name="Futrell-Griggs M."/>
            <person name="Abernathy B."/>
            <person name="Du J."/>
            <person name="Tian Z."/>
            <person name="Zhu L."/>
            <person name="Gill N."/>
            <person name="Joshi T."/>
            <person name="Libault M."/>
            <person name="Sethuraman A."/>
            <person name="Zhang X.-C."/>
            <person name="Shinozaki K."/>
            <person name="Nguyen H.T."/>
            <person name="Wing R.A."/>
            <person name="Cregan P."/>
            <person name="Specht J."/>
            <person name="Grimwood J."/>
            <person name="Rokhsar D."/>
            <person name="Stacey G."/>
            <person name="Shoemaker R.C."/>
            <person name="Jackson S.A."/>
        </authorList>
    </citation>
    <scope>NUCLEOTIDE SEQUENCE [LARGE SCALE GENOMIC DNA]</scope>
    <source>
        <strain evidence="10">cv. Williams 82</strain>
        <tissue evidence="9">Callus</tissue>
    </source>
</reference>
<dbReference type="InterPro" id="IPR036236">
    <property type="entry name" value="Znf_C2H2_sf"/>
</dbReference>
<dbReference type="Gramene" id="KRH52363">
    <property type="protein sequence ID" value="KRH52363"/>
    <property type="gene ID" value="GLYMA_06G063700"/>
</dbReference>
<dbReference type="GO" id="GO:0008270">
    <property type="term" value="F:zinc ion binding"/>
    <property type="evidence" value="ECO:0007669"/>
    <property type="project" value="UniProtKB-KW"/>
</dbReference>
<evidence type="ECO:0000313" key="9">
    <source>
        <dbReference type="EMBL" id="KRH52363.1"/>
    </source>
</evidence>
<feature type="compositionally biased region" description="Basic residues" evidence="7">
    <location>
        <begin position="128"/>
        <end position="145"/>
    </location>
</feature>
<dbReference type="GO" id="GO:0009788">
    <property type="term" value="P:negative regulation of abscisic acid-activated signaling pathway"/>
    <property type="evidence" value="ECO:0007669"/>
    <property type="project" value="InterPro"/>
</dbReference>
<keyword evidence="11" id="KW-1185">Reference proteome</keyword>
<name>A0A0R0JJ42_SOYBN</name>
<sequence length="293" mass="32268">MNLPITRARGEYSAMETLSHESPFYDNNLSAEKTPPSPSTPLQNPQEKKQLSVKEQEEAKTDTLLDLNASGDDSAVGCSPVLNLITCLDTDLPSTSSENQHGSEPRVFSCNYCQRKFYSSQALGGHQNAHRRERSITKRGHHRSGSRGMMASATTAFGIPFLHNHLHHYATMASLPLHGGCSNNKPLGIKAHSIIHKPSSNSSHISFNGFGTTFGHHGWSRPLIDQQPRIGKLTMESCHKTSRGNVGKFDAVKTTMINSATIEEISGYNMISGVTRFKTNQEEMKHLDLSLKL</sequence>
<dbReference type="Proteomes" id="UP000008827">
    <property type="component" value="Chromosome 6"/>
</dbReference>
<evidence type="ECO:0000256" key="7">
    <source>
        <dbReference type="SAM" id="MobiDB-lite"/>
    </source>
</evidence>